<reference evidence="3" key="2">
    <citation type="submission" date="2016-11" db="UniProtKB">
        <authorList>
            <consortium name="WormBaseParasite"/>
        </authorList>
    </citation>
    <scope>IDENTIFICATION</scope>
</reference>
<organism evidence="2 3">
    <name type="scientific">Loa loa</name>
    <name type="common">Eye worm</name>
    <name type="synonym">Filaria loa</name>
    <dbReference type="NCBI Taxonomy" id="7209"/>
    <lineage>
        <taxon>Eukaryota</taxon>
        <taxon>Metazoa</taxon>
        <taxon>Ecdysozoa</taxon>
        <taxon>Nematoda</taxon>
        <taxon>Chromadorea</taxon>
        <taxon>Rhabditida</taxon>
        <taxon>Spirurina</taxon>
        <taxon>Spiruromorpha</taxon>
        <taxon>Filarioidea</taxon>
        <taxon>Onchocercidae</taxon>
        <taxon>Loa</taxon>
    </lineage>
</organism>
<accession>A0A1I7VAW3</accession>
<dbReference type="InterPro" id="IPR036397">
    <property type="entry name" value="RNaseH_sf"/>
</dbReference>
<sequence length="324" mass="37911">MVKFVIGTRTKDPNKRLTVEDRKLAEWVIIKQAQTETITGEREKWNFLYYDEDKLWKSQSRLENSELDEQSKYPVYLPRHNAATELSIRYVLSTTTPVVNDGQRNHSSRPSCRTCQKQSQSIRAFASVDLNYLGPLSIKTERNTRKMDCLIHMLYHESNTFRNNNLSAETSLHVLRFTSRRGYAERVLSDNAGQFQLVFKTIKEQHIKLMEFLVEKVIWENITPRAPWSEGIYERLIAMTKRTMRKAIGTKLLWGKEFITLIVEKEGILNTRPLTYANFDDYKVIRPVNSIQPNASLVIPTTNDNHPDCQESRRTYCTENKKQK</sequence>
<dbReference type="Gene3D" id="3.30.420.10">
    <property type="entry name" value="Ribonuclease H-like superfamily/Ribonuclease H"/>
    <property type="match status" value="1"/>
</dbReference>
<dbReference type="AlphaFoldDB" id="A0A1I7VAW3"/>
<feature type="region of interest" description="Disordered" evidence="1">
    <location>
        <begin position="302"/>
        <end position="324"/>
    </location>
</feature>
<name>A0A1I7VAW3_LOALO</name>
<dbReference type="PANTHER" id="PTHR47331">
    <property type="entry name" value="PHD-TYPE DOMAIN-CONTAINING PROTEIN"/>
    <property type="match status" value="1"/>
</dbReference>
<evidence type="ECO:0000313" key="3">
    <source>
        <dbReference type="WBParaSite" id="EN70_1176"/>
    </source>
</evidence>
<dbReference type="Proteomes" id="UP000095285">
    <property type="component" value="Unassembled WGS sequence"/>
</dbReference>
<dbReference type="STRING" id="7209.A0A1I7VAW3"/>
<reference evidence="2" key="1">
    <citation type="submission" date="2012-04" db="EMBL/GenBank/DDBJ databases">
        <title>The Genome Sequence of Loa loa.</title>
        <authorList>
            <consortium name="The Broad Institute Genome Sequencing Platform"/>
            <consortium name="Broad Institute Genome Sequencing Center for Infectious Disease"/>
            <person name="Nutman T.B."/>
            <person name="Fink D.L."/>
            <person name="Russ C."/>
            <person name="Young S."/>
            <person name="Zeng Q."/>
            <person name="Gargeya S."/>
            <person name="Alvarado L."/>
            <person name="Berlin A."/>
            <person name="Chapman S.B."/>
            <person name="Chen Z."/>
            <person name="Freedman E."/>
            <person name="Gellesch M."/>
            <person name="Goldberg J."/>
            <person name="Griggs A."/>
            <person name="Gujja S."/>
            <person name="Heilman E.R."/>
            <person name="Heiman D."/>
            <person name="Howarth C."/>
            <person name="Mehta T."/>
            <person name="Neiman D."/>
            <person name="Pearson M."/>
            <person name="Roberts A."/>
            <person name="Saif S."/>
            <person name="Shea T."/>
            <person name="Shenoy N."/>
            <person name="Sisk P."/>
            <person name="Stolte C."/>
            <person name="Sykes S."/>
            <person name="White J."/>
            <person name="Yandava C."/>
            <person name="Haas B."/>
            <person name="Henn M.R."/>
            <person name="Nusbaum C."/>
            <person name="Birren B."/>
        </authorList>
    </citation>
    <scope>NUCLEOTIDE SEQUENCE [LARGE SCALE GENOMIC DNA]</scope>
</reference>
<dbReference type="GO" id="GO:0003676">
    <property type="term" value="F:nucleic acid binding"/>
    <property type="evidence" value="ECO:0007669"/>
    <property type="project" value="InterPro"/>
</dbReference>
<evidence type="ECO:0000256" key="1">
    <source>
        <dbReference type="SAM" id="MobiDB-lite"/>
    </source>
</evidence>
<dbReference type="WBParaSite" id="EN70_1176">
    <property type="protein sequence ID" value="EN70_1176"/>
    <property type="gene ID" value="EN70_1176"/>
</dbReference>
<feature type="compositionally biased region" description="Basic and acidic residues" evidence="1">
    <location>
        <begin position="305"/>
        <end position="324"/>
    </location>
</feature>
<proteinExistence type="predicted"/>
<protein>
    <submittedName>
        <fullName evidence="3">Integrase catalytic domain-containing protein</fullName>
    </submittedName>
</protein>
<keyword evidence="2" id="KW-1185">Reference proteome</keyword>
<evidence type="ECO:0000313" key="2">
    <source>
        <dbReference type="Proteomes" id="UP000095285"/>
    </source>
</evidence>